<dbReference type="KEGG" id="mmed:Mame_04571"/>
<sequence length="152" mass="16739">MIGDAGFGFSTRSFREVGDIEEANARCDLKPAGAADHKRARNAGRDHGAEQLFRIECAEHDRTDDGIMARENFCRGIRGLDIALDRFGPLERLDPSDRPCDCGDVVTAVNEFGVQTLTIWFDPSTSQKSGTPISRNPSAMHFRLTAKAPSER</sequence>
<geneLocation type="plasmid" evidence="2">
    <name>pmm593</name>
</geneLocation>
<dbReference type="Proteomes" id="UP000191135">
    <property type="component" value="Plasmid pMM593"/>
</dbReference>
<organism evidence="1 2">
    <name type="scientific">Martelella mediterranea DSM 17316</name>
    <dbReference type="NCBI Taxonomy" id="1122214"/>
    <lineage>
        <taxon>Bacteria</taxon>
        <taxon>Pseudomonadati</taxon>
        <taxon>Pseudomonadota</taxon>
        <taxon>Alphaproteobacteria</taxon>
        <taxon>Hyphomicrobiales</taxon>
        <taxon>Aurantimonadaceae</taxon>
        <taxon>Martelella</taxon>
    </lineage>
</organism>
<evidence type="ECO:0000313" key="1">
    <source>
        <dbReference type="EMBL" id="AQZ53863.1"/>
    </source>
</evidence>
<reference evidence="1 2" key="1">
    <citation type="submission" date="2017-03" db="EMBL/GenBank/DDBJ databases">
        <title>Foreign affairs: Plasmid Transfer between Roseobacters and Rhizobia.</title>
        <authorList>
            <person name="Bartling P."/>
            <person name="Bunk B."/>
            <person name="Overmann J."/>
            <person name="Brinkmann H."/>
            <person name="Petersen J."/>
        </authorList>
    </citation>
    <scope>NUCLEOTIDE SEQUENCE [LARGE SCALE GENOMIC DNA]</scope>
    <source>
        <strain evidence="1 2">MACL11</strain>
        <plasmid evidence="2">Plasmid pmm593</plasmid>
    </source>
</reference>
<keyword evidence="2" id="KW-1185">Reference proteome</keyword>
<accession>A0A1U9Z817</accession>
<dbReference type="AlphaFoldDB" id="A0A1U9Z817"/>
<name>A0A1U9Z817_9HYPH</name>
<gene>
    <name evidence="1" type="ORF">Mame_04571</name>
</gene>
<dbReference type="EMBL" id="CP020331">
    <property type="protein sequence ID" value="AQZ53863.1"/>
    <property type="molecule type" value="Genomic_DNA"/>
</dbReference>
<keyword evidence="1" id="KW-0614">Plasmid</keyword>
<evidence type="ECO:0000313" key="2">
    <source>
        <dbReference type="Proteomes" id="UP000191135"/>
    </source>
</evidence>
<protein>
    <submittedName>
        <fullName evidence="1">Uncharacterized protein</fullName>
    </submittedName>
</protein>
<proteinExistence type="predicted"/>